<dbReference type="GO" id="GO:0043456">
    <property type="term" value="P:regulation of pentose-phosphate shunt"/>
    <property type="evidence" value="ECO:0007669"/>
    <property type="project" value="TreeGrafter"/>
</dbReference>
<dbReference type="PANTHER" id="PTHR46517">
    <property type="entry name" value="FRUCTOSE-2,6-BISPHOSPHATASE TIGAR"/>
    <property type="match status" value="1"/>
</dbReference>
<dbReference type="Pfam" id="PF00300">
    <property type="entry name" value="His_Phos_1"/>
    <property type="match status" value="1"/>
</dbReference>
<accession>A0AAE0K748</accession>
<evidence type="ECO:0000256" key="2">
    <source>
        <dbReference type="PIRSR" id="PIRSR613078-2"/>
    </source>
</evidence>
<keyword evidence="1" id="KW-0378">Hydrolase</keyword>
<evidence type="ECO:0000313" key="3">
    <source>
        <dbReference type="EMBL" id="KAK3370885.1"/>
    </source>
</evidence>
<feature type="binding site" evidence="2">
    <location>
        <position position="62"/>
    </location>
    <ligand>
        <name>substrate</name>
    </ligand>
</feature>
<dbReference type="AlphaFoldDB" id="A0AAE0K748"/>
<feature type="binding site" evidence="2">
    <location>
        <begin position="7"/>
        <end position="14"/>
    </location>
    <ligand>
        <name>substrate</name>
    </ligand>
</feature>
<sequence length="271" mass="29460">MRLFFIRHGETVHNVAGLYAGVCDSQLTAHGVLQARRLGAHLAARSASVGPVVRIFSSDLQRAAVTAQAIIDAQTPQRSSSGGAGERAVGLVKLPDLRERDFRSAEGKPYGTPRTDAETHQEMAARSDRFVRTHLAPVLCDRNLLESPTEVSVVVVAHGLILNFLLRSLLSRFAPAELGRLEGPGTEYLSAWGNTGYMEATVSKSEDAVPTSATTRPKRRIKLNVLRLNSLDHLEGLKKTRGGIGSAQFDKNQRTLDSFVRPSATKRKLGE</sequence>
<reference evidence="3" key="1">
    <citation type="journal article" date="2023" name="Mol. Phylogenet. Evol.">
        <title>Genome-scale phylogeny and comparative genomics of the fungal order Sordariales.</title>
        <authorList>
            <person name="Hensen N."/>
            <person name="Bonometti L."/>
            <person name="Westerberg I."/>
            <person name="Brannstrom I.O."/>
            <person name="Guillou S."/>
            <person name="Cros-Aarteil S."/>
            <person name="Calhoun S."/>
            <person name="Haridas S."/>
            <person name="Kuo A."/>
            <person name="Mondo S."/>
            <person name="Pangilinan J."/>
            <person name="Riley R."/>
            <person name="LaButti K."/>
            <person name="Andreopoulos B."/>
            <person name="Lipzen A."/>
            <person name="Chen C."/>
            <person name="Yan M."/>
            <person name="Daum C."/>
            <person name="Ng V."/>
            <person name="Clum A."/>
            <person name="Steindorff A."/>
            <person name="Ohm R.A."/>
            <person name="Martin F."/>
            <person name="Silar P."/>
            <person name="Natvig D.O."/>
            <person name="Lalanne C."/>
            <person name="Gautier V."/>
            <person name="Ament-Velasquez S.L."/>
            <person name="Kruys A."/>
            <person name="Hutchinson M.I."/>
            <person name="Powell A.J."/>
            <person name="Barry K."/>
            <person name="Miller A.N."/>
            <person name="Grigoriev I.V."/>
            <person name="Debuchy R."/>
            <person name="Gladieux P."/>
            <person name="Hiltunen Thoren M."/>
            <person name="Johannesson H."/>
        </authorList>
    </citation>
    <scope>NUCLEOTIDE SEQUENCE</scope>
    <source>
        <strain evidence="3">CBS 958.72</strain>
    </source>
</reference>
<dbReference type="CDD" id="cd07067">
    <property type="entry name" value="HP_PGM_like"/>
    <property type="match status" value="1"/>
</dbReference>
<dbReference type="InterPro" id="IPR013078">
    <property type="entry name" value="His_Pase_superF_clade-1"/>
</dbReference>
<dbReference type="SMART" id="SM00855">
    <property type="entry name" value="PGAM"/>
    <property type="match status" value="1"/>
</dbReference>
<dbReference type="PANTHER" id="PTHR46517:SF1">
    <property type="entry name" value="FRUCTOSE-2,6-BISPHOSPHATASE TIGAR"/>
    <property type="match status" value="1"/>
</dbReference>
<dbReference type="GO" id="GO:0004331">
    <property type="term" value="F:fructose-2,6-bisphosphate 2-phosphatase activity"/>
    <property type="evidence" value="ECO:0007669"/>
    <property type="project" value="TreeGrafter"/>
</dbReference>
<keyword evidence="4" id="KW-1185">Reference proteome</keyword>
<dbReference type="InterPro" id="IPR029033">
    <property type="entry name" value="His_PPase_superfam"/>
</dbReference>
<organism evidence="3 4">
    <name type="scientific">Lasiosphaeria ovina</name>
    <dbReference type="NCBI Taxonomy" id="92902"/>
    <lineage>
        <taxon>Eukaryota</taxon>
        <taxon>Fungi</taxon>
        <taxon>Dikarya</taxon>
        <taxon>Ascomycota</taxon>
        <taxon>Pezizomycotina</taxon>
        <taxon>Sordariomycetes</taxon>
        <taxon>Sordariomycetidae</taxon>
        <taxon>Sordariales</taxon>
        <taxon>Lasiosphaeriaceae</taxon>
        <taxon>Lasiosphaeria</taxon>
    </lineage>
</organism>
<dbReference type="SUPFAM" id="SSF53254">
    <property type="entry name" value="Phosphoglycerate mutase-like"/>
    <property type="match status" value="1"/>
</dbReference>
<dbReference type="GO" id="GO:0045820">
    <property type="term" value="P:negative regulation of glycolytic process"/>
    <property type="evidence" value="ECO:0007669"/>
    <property type="project" value="TreeGrafter"/>
</dbReference>
<proteinExistence type="predicted"/>
<evidence type="ECO:0000313" key="4">
    <source>
        <dbReference type="Proteomes" id="UP001287356"/>
    </source>
</evidence>
<reference evidence="3" key="2">
    <citation type="submission" date="2023-06" db="EMBL/GenBank/DDBJ databases">
        <authorList>
            <consortium name="Lawrence Berkeley National Laboratory"/>
            <person name="Haridas S."/>
            <person name="Hensen N."/>
            <person name="Bonometti L."/>
            <person name="Westerberg I."/>
            <person name="Brannstrom I.O."/>
            <person name="Guillou S."/>
            <person name="Cros-Aarteil S."/>
            <person name="Calhoun S."/>
            <person name="Kuo A."/>
            <person name="Mondo S."/>
            <person name="Pangilinan J."/>
            <person name="Riley R."/>
            <person name="Labutti K."/>
            <person name="Andreopoulos B."/>
            <person name="Lipzen A."/>
            <person name="Chen C."/>
            <person name="Yanf M."/>
            <person name="Daum C."/>
            <person name="Ng V."/>
            <person name="Clum A."/>
            <person name="Steindorff A."/>
            <person name="Ohm R."/>
            <person name="Martin F."/>
            <person name="Silar P."/>
            <person name="Natvig D."/>
            <person name="Lalanne C."/>
            <person name="Gautier V."/>
            <person name="Ament-Velasquez S.L."/>
            <person name="Kruys A."/>
            <person name="Hutchinson M.I."/>
            <person name="Powell A.J."/>
            <person name="Barry K."/>
            <person name="Miller A.N."/>
            <person name="Grigoriev I.V."/>
            <person name="Debuchy R."/>
            <person name="Gladieux P."/>
            <person name="Thoren M.H."/>
            <person name="Johannesson H."/>
        </authorList>
    </citation>
    <scope>NUCLEOTIDE SEQUENCE</scope>
    <source>
        <strain evidence="3">CBS 958.72</strain>
    </source>
</reference>
<dbReference type="Proteomes" id="UP001287356">
    <property type="component" value="Unassembled WGS sequence"/>
</dbReference>
<name>A0AAE0K748_9PEZI</name>
<gene>
    <name evidence="3" type="ORF">B0T24DRAFT_531915</name>
</gene>
<dbReference type="EMBL" id="JAULSN010000005">
    <property type="protein sequence ID" value="KAK3370885.1"/>
    <property type="molecule type" value="Genomic_DNA"/>
</dbReference>
<comment type="caution">
    <text evidence="3">The sequence shown here is derived from an EMBL/GenBank/DDBJ whole genome shotgun (WGS) entry which is preliminary data.</text>
</comment>
<evidence type="ECO:0000256" key="1">
    <source>
        <dbReference type="ARBA" id="ARBA00022801"/>
    </source>
</evidence>
<dbReference type="Gene3D" id="3.40.50.1240">
    <property type="entry name" value="Phosphoglycerate mutase-like"/>
    <property type="match status" value="1"/>
</dbReference>
<protein>
    <submittedName>
        <fullName evidence="3">Phosphoglycerate mutase-like protein</fullName>
    </submittedName>
</protein>
<dbReference type="GO" id="GO:0005829">
    <property type="term" value="C:cytosol"/>
    <property type="evidence" value="ECO:0007669"/>
    <property type="project" value="TreeGrafter"/>
</dbReference>
<dbReference type="InterPro" id="IPR051695">
    <property type="entry name" value="Phosphoglycerate_Mutase"/>
</dbReference>